<organism evidence="2 3">
    <name type="scientific">Sphingopyxis indica</name>
    <dbReference type="NCBI Taxonomy" id="436663"/>
    <lineage>
        <taxon>Bacteria</taxon>
        <taxon>Pseudomonadati</taxon>
        <taxon>Pseudomonadota</taxon>
        <taxon>Alphaproteobacteria</taxon>
        <taxon>Sphingomonadales</taxon>
        <taxon>Sphingomonadaceae</taxon>
        <taxon>Sphingopyxis</taxon>
    </lineage>
</organism>
<keyword evidence="3" id="KW-1185">Reference proteome</keyword>
<evidence type="ECO:0000313" key="3">
    <source>
        <dbReference type="Proteomes" id="UP000198339"/>
    </source>
</evidence>
<gene>
    <name evidence="2" type="ORF">SAMN06295955_11586</name>
</gene>
<dbReference type="EMBL" id="FZPA01000015">
    <property type="protein sequence ID" value="SNT19979.1"/>
    <property type="molecule type" value="Genomic_DNA"/>
</dbReference>
<dbReference type="RefSeq" id="WP_089217097.1">
    <property type="nucleotide sequence ID" value="NZ_FZPA01000015.1"/>
</dbReference>
<proteinExistence type="predicted"/>
<feature type="region of interest" description="Disordered" evidence="1">
    <location>
        <begin position="103"/>
        <end position="125"/>
    </location>
</feature>
<dbReference type="OrthoDB" id="7449279at2"/>
<protein>
    <submittedName>
        <fullName evidence="2">Uncharacterized protein</fullName>
    </submittedName>
</protein>
<name>A0A239KR12_9SPHN</name>
<accession>A0A239KR12</accession>
<evidence type="ECO:0000313" key="2">
    <source>
        <dbReference type="EMBL" id="SNT19979.1"/>
    </source>
</evidence>
<dbReference type="Proteomes" id="UP000198339">
    <property type="component" value="Unassembled WGS sequence"/>
</dbReference>
<dbReference type="AlphaFoldDB" id="A0A239KR12"/>
<reference evidence="2 3" key="1">
    <citation type="submission" date="2017-06" db="EMBL/GenBank/DDBJ databases">
        <authorList>
            <person name="Kim H.J."/>
            <person name="Triplett B.A."/>
        </authorList>
    </citation>
    <scope>NUCLEOTIDE SEQUENCE [LARGE SCALE GENOMIC DNA]</scope>
    <source>
        <strain evidence="2 3">DS15</strain>
    </source>
</reference>
<evidence type="ECO:0000256" key="1">
    <source>
        <dbReference type="SAM" id="MobiDB-lite"/>
    </source>
</evidence>
<sequence length="125" mass="13952">MAKKDDGPQNGGEIIKPDFERAIKVITNDLNPLLEKSAKVRGDQAAGWKVIEDDCHCNKKAAKDFHKLLRMDPELRDDYFRTLRGLLDVSGLGITRDLVDEAEGADNEPIIPTKEPTRPELATVQ</sequence>